<dbReference type="InterPro" id="IPR029159">
    <property type="entry name" value="CA109-like"/>
</dbReference>
<organism evidence="1 2">
    <name type="scientific">Porites lobata</name>
    <dbReference type="NCBI Taxonomy" id="104759"/>
    <lineage>
        <taxon>Eukaryota</taxon>
        <taxon>Metazoa</taxon>
        <taxon>Cnidaria</taxon>
        <taxon>Anthozoa</taxon>
        <taxon>Hexacorallia</taxon>
        <taxon>Scleractinia</taxon>
        <taxon>Fungiina</taxon>
        <taxon>Poritidae</taxon>
        <taxon>Porites</taxon>
    </lineage>
</organism>
<comment type="caution">
    <text evidence="1">The sequence shown here is derived from an EMBL/GenBank/DDBJ whole genome shotgun (WGS) entry which is preliminary data.</text>
</comment>
<dbReference type="PANTHER" id="PTHR16234:SF5">
    <property type="entry name" value="AFG2-INTERACTING RIBOSOME MATURATION FACTOR"/>
    <property type="match status" value="1"/>
</dbReference>
<dbReference type="Proteomes" id="UP001159405">
    <property type="component" value="Unassembled WGS sequence"/>
</dbReference>
<evidence type="ECO:0000313" key="1">
    <source>
        <dbReference type="EMBL" id="CAH3114168.1"/>
    </source>
</evidence>
<keyword evidence="2" id="KW-1185">Reference proteome</keyword>
<reference evidence="1 2" key="1">
    <citation type="submission" date="2022-05" db="EMBL/GenBank/DDBJ databases">
        <authorList>
            <consortium name="Genoscope - CEA"/>
            <person name="William W."/>
        </authorList>
    </citation>
    <scope>NUCLEOTIDE SEQUENCE [LARGE SCALE GENOMIC DNA]</scope>
</reference>
<proteinExistence type="predicted"/>
<gene>
    <name evidence="1" type="ORF">PLOB_00022981</name>
</gene>
<protein>
    <submittedName>
        <fullName evidence="1">Uncharacterized protein</fullName>
    </submittedName>
</protein>
<name>A0ABN8NMW2_9CNID</name>
<dbReference type="Pfam" id="PF15011">
    <property type="entry name" value="CA109-like"/>
    <property type="match status" value="1"/>
</dbReference>
<evidence type="ECO:0000313" key="2">
    <source>
        <dbReference type="Proteomes" id="UP001159405"/>
    </source>
</evidence>
<sequence length="240" mass="28085">MEEKESLCLEKIAKTYREVERQLNLWKETDCHSTEQIQSLRSPLEQLHSCEKANFNDSPLSNHERLKQKLQFKLLKQTECIMAKLQQDLEMYKSISMKLSSLWSSTLQVYSLHSSALPMSVVCDGSPTQPSIADLLEWLSDLERIHNELYEEKTDILSKITYTTTMVDVHKAVGDWTSTQGRHAHKIRVFLKMSRDFQMAHLRFLISWNKWRYFWLAGLKQAGFGQRLLLLYISRLSTPS</sequence>
<dbReference type="EMBL" id="CALNXK010000027">
    <property type="protein sequence ID" value="CAH3114168.1"/>
    <property type="molecule type" value="Genomic_DNA"/>
</dbReference>
<accession>A0ABN8NMW2</accession>
<dbReference type="PANTHER" id="PTHR16234">
    <property type="entry name" value="SIMILAR TO HYPOTHETICAL PROTEIN FLJ20508"/>
    <property type="match status" value="1"/>
</dbReference>